<keyword evidence="5" id="KW-0762">Sugar transport</keyword>
<keyword evidence="3" id="KW-0813">Transport</keyword>
<comment type="subcellular location">
    <subcellularLocation>
        <location evidence="1">Cell outer membrane</location>
        <topology evidence="1">Multi-pass membrane protein</topology>
    </subcellularLocation>
</comment>
<keyword evidence="8" id="KW-0625">Polysaccharide transport</keyword>
<keyword evidence="4" id="KW-1134">Transmembrane beta strand</keyword>
<keyword evidence="9" id="KW-0406">Ion transport</keyword>
<dbReference type="Pfam" id="PF02563">
    <property type="entry name" value="Poly_export"/>
    <property type="match status" value="1"/>
</dbReference>
<dbReference type="Gene3D" id="3.10.560.10">
    <property type="entry name" value="Outer membrane lipoprotein wza domain like"/>
    <property type="match status" value="2"/>
</dbReference>
<evidence type="ECO:0000256" key="2">
    <source>
        <dbReference type="ARBA" id="ARBA00009450"/>
    </source>
</evidence>
<feature type="domain" description="Polysaccharide export protein N-terminal" evidence="15">
    <location>
        <begin position="55"/>
        <end position="142"/>
    </location>
</feature>
<evidence type="ECO:0000256" key="10">
    <source>
        <dbReference type="ARBA" id="ARBA00023114"/>
    </source>
</evidence>
<evidence type="ECO:0000256" key="11">
    <source>
        <dbReference type="ARBA" id="ARBA00023136"/>
    </source>
</evidence>
<keyword evidence="14" id="KW-0449">Lipoprotein</keyword>
<sequence>MVSGLQTYNLPAQGEYKTDLGTTVNVVPLNQNTISAITPIKAENITNYAALFNTQQHIYKLASGDVLSIQLWNYPEISPPVATTTNEQSVQAYGYPIDQEGYIYLPLVGRYLAQGKNLTQVNKEVRQLFARYLKSPDVVVRVITYQGKRYSVQGNVQKGGQFYLNDQPVNVYAALGLAGGVTTTGDNTSVVLVRQGQSYNLNTVALEKAGYSLNKLLIQPDDTIYVNAKADNKIYLMGEAGKNQALPMRDQGMSLSDVLGEGLGIDATAASASKIYVVRSDLKDKKTTIYQMNLSNIGDLAIANQFVMQRNDVVYVDATGLTRWQRIVNQIIPFSSTLYTIDQLGK</sequence>
<feature type="domain" description="SLBB" evidence="16">
    <location>
        <begin position="233"/>
        <end position="316"/>
    </location>
</feature>
<evidence type="ECO:0000256" key="3">
    <source>
        <dbReference type="ARBA" id="ARBA00022448"/>
    </source>
</evidence>
<protein>
    <submittedName>
        <fullName evidence="17">Polysaccharide export outer membrane protein</fullName>
    </submittedName>
</protein>
<dbReference type="PANTHER" id="PTHR33619">
    <property type="entry name" value="POLYSACCHARIDE EXPORT PROTEIN GFCE-RELATED"/>
    <property type="match status" value="1"/>
</dbReference>
<dbReference type="PANTHER" id="PTHR33619:SF3">
    <property type="entry name" value="POLYSACCHARIDE EXPORT PROTEIN GFCE-RELATED"/>
    <property type="match status" value="1"/>
</dbReference>
<evidence type="ECO:0000256" key="12">
    <source>
        <dbReference type="ARBA" id="ARBA00023139"/>
    </source>
</evidence>
<dbReference type="Proteomes" id="UP000242501">
    <property type="component" value="Unassembled WGS sequence"/>
</dbReference>
<evidence type="ECO:0000256" key="13">
    <source>
        <dbReference type="ARBA" id="ARBA00023237"/>
    </source>
</evidence>
<evidence type="ECO:0000256" key="8">
    <source>
        <dbReference type="ARBA" id="ARBA00023047"/>
    </source>
</evidence>
<dbReference type="EMBL" id="FMYL01000006">
    <property type="protein sequence ID" value="SDB94009.1"/>
    <property type="molecule type" value="Genomic_DNA"/>
</dbReference>
<evidence type="ECO:0000256" key="5">
    <source>
        <dbReference type="ARBA" id="ARBA00022597"/>
    </source>
</evidence>
<keyword evidence="10" id="KW-0626">Porin</keyword>
<evidence type="ECO:0000256" key="4">
    <source>
        <dbReference type="ARBA" id="ARBA00022452"/>
    </source>
</evidence>
<evidence type="ECO:0000256" key="1">
    <source>
        <dbReference type="ARBA" id="ARBA00004571"/>
    </source>
</evidence>
<dbReference type="InterPro" id="IPR054765">
    <property type="entry name" value="SLBB_dom"/>
</dbReference>
<accession>A0A1G6HIC1</accession>
<name>A0A1G6HIC1_9GAMM</name>
<evidence type="ECO:0000256" key="6">
    <source>
        <dbReference type="ARBA" id="ARBA00022692"/>
    </source>
</evidence>
<keyword evidence="12" id="KW-0564">Palmitate</keyword>
<organism evidence="17 18">
    <name type="scientific">Acinetobacter boissieri</name>
    <dbReference type="NCBI Taxonomy" id="1219383"/>
    <lineage>
        <taxon>Bacteria</taxon>
        <taxon>Pseudomonadati</taxon>
        <taxon>Pseudomonadota</taxon>
        <taxon>Gammaproteobacteria</taxon>
        <taxon>Moraxellales</taxon>
        <taxon>Moraxellaceae</taxon>
        <taxon>Acinetobacter</taxon>
    </lineage>
</organism>
<evidence type="ECO:0000313" key="17">
    <source>
        <dbReference type="EMBL" id="SDB94009.1"/>
    </source>
</evidence>
<dbReference type="InterPro" id="IPR003715">
    <property type="entry name" value="Poly_export_N"/>
</dbReference>
<dbReference type="OrthoDB" id="9808421at2"/>
<dbReference type="STRING" id="1219383.SAMN05421733_10630"/>
<dbReference type="AlphaFoldDB" id="A0A1G6HIC1"/>
<gene>
    <name evidence="17" type="ORF">SAMN05421733_10630</name>
</gene>
<dbReference type="Pfam" id="PF22461">
    <property type="entry name" value="SLBB_2"/>
    <property type="match status" value="2"/>
</dbReference>
<evidence type="ECO:0000256" key="9">
    <source>
        <dbReference type="ARBA" id="ARBA00023065"/>
    </source>
</evidence>
<dbReference type="InterPro" id="IPR049712">
    <property type="entry name" value="Poly_export"/>
</dbReference>
<dbReference type="Gene3D" id="3.30.1950.10">
    <property type="entry name" value="wza like domain"/>
    <property type="match status" value="1"/>
</dbReference>
<dbReference type="GO" id="GO:0015159">
    <property type="term" value="F:polysaccharide transmembrane transporter activity"/>
    <property type="evidence" value="ECO:0007669"/>
    <property type="project" value="InterPro"/>
</dbReference>
<keyword evidence="13" id="KW-0998">Cell outer membrane</keyword>
<evidence type="ECO:0000256" key="7">
    <source>
        <dbReference type="ARBA" id="ARBA00022729"/>
    </source>
</evidence>
<dbReference type="GO" id="GO:0009279">
    <property type="term" value="C:cell outer membrane"/>
    <property type="evidence" value="ECO:0007669"/>
    <property type="project" value="UniProtKB-SubCell"/>
</dbReference>
<comment type="similarity">
    <text evidence="2">Belongs to the BexD/CtrA/VexA family.</text>
</comment>
<keyword evidence="6" id="KW-0812">Transmembrane</keyword>
<feature type="domain" description="SLBB" evidence="16">
    <location>
        <begin position="148"/>
        <end position="226"/>
    </location>
</feature>
<dbReference type="GO" id="GO:0015288">
    <property type="term" value="F:porin activity"/>
    <property type="evidence" value="ECO:0007669"/>
    <property type="project" value="UniProtKB-KW"/>
</dbReference>
<evidence type="ECO:0000313" key="18">
    <source>
        <dbReference type="Proteomes" id="UP000242501"/>
    </source>
</evidence>
<proteinExistence type="inferred from homology"/>
<reference evidence="18" key="1">
    <citation type="submission" date="2016-09" db="EMBL/GenBank/DDBJ databases">
        <authorList>
            <person name="Varghese N."/>
            <person name="Submissions S."/>
        </authorList>
    </citation>
    <scope>NUCLEOTIDE SEQUENCE [LARGE SCALE GENOMIC DNA]</scope>
    <source>
        <strain evidence="18">ANC 4422</strain>
    </source>
</reference>
<keyword evidence="11" id="KW-0472">Membrane</keyword>
<keyword evidence="18" id="KW-1185">Reference proteome</keyword>
<keyword evidence="7" id="KW-0732">Signal</keyword>
<evidence type="ECO:0000256" key="14">
    <source>
        <dbReference type="ARBA" id="ARBA00023288"/>
    </source>
</evidence>
<evidence type="ECO:0000259" key="15">
    <source>
        <dbReference type="Pfam" id="PF02563"/>
    </source>
</evidence>
<evidence type="ECO:0000259" key="16">
    <source>
        <dbReference type="Pfam" id="PF22461"/>
    </source>
</evidence>
<dbReference type="GO" id="GO:0006811">
    <property type="term" value="P:monoatomic ion transport"/>
    <property type="evidence" value="ECO:0007669"/>
    <property type="project" value="UniProtKB-KW"/>
</dbReference>
<dbReference type="GO" id="GO:0046930">
    <property type="term" value="C:pore complex"/>
    <property type="evidence" value="ECO:0007669"/>
    <property type="project" value="UniProtKB-KW"/>
</dbReference>